<keyword evidence="1" id="KW-0732">Signal</keyword>
<name>A0A1M5PAD2_9FIRM</name>
<reference evidence="3" key="1">
    <citation type="submission" date="2016-11" db="EMBL/GenBank/DDBJ databases">
        <authorList>
            <person name="Varghese N."/>
            <person name="Submissions S."/>
        </authorList>
    </citation>
    <scope>NUCLEOTIDE SEQUENCE [LARGE SCALE GENOMIC DNA]</scope>
    <source>
        <strain evidence="3">DSM 2635</strain>
    </source>
</reference>
<dbReference type="Proteomes" id="UP000243255">
    <property type="component" value="Unassembled WGS sequence"/>
</dbReference>
<dbReference type="RefSeq" id="WP_073125879.1">
    <property type="nucleotide sequence ID" value="NZ_BAABCH010000098.1"/>
</dbReference>
<dbReference type="SUPFAM" id="SSF58104">
    <property type="entry name" value="Methyl-accepting chemotaxis protein (MCP) signaling domain"/>
    <property type="match status" value="1"/>
</dbReference>
<proteinExistence type="predicted"/>
<evidence type="ECO:0000313" key="3">
    <source>
        <dbReference type="Proteomes" id="UP000243255"/>
    </source>
</evidence>
<protein>
    <submittedName>
        <fullName evidence="2">Putative membrane protein</fullName>
    </submittedName>
</protein>
<feature type="chain" id="PRO_5013382187" evidence="1">
    <location>
        <begin position="28"/>
        <end position="648"/>
    </location>
</feature>
<keyword evidence="3" id="KW-1185">Reference proteome</keyword>
<dbReference type="AlphaFoldDB" id="A0A1M5PAD2"/>
<dbReference type="STRING" id="1121321.SAMN04488530_11341"/>
<gene>
    <name evidence="2" type="ORF">SAMN04488530_11341</name>
</gene>
<evidence type="ECO:0000313" key="2">
    <source>
        <dbReference type="EMBL" id="SHG98203.1"/>
    </source>
</evidence>
<dbReference type="Gene3D" id="1.10.287.950">
    <property type="entry name" value="Methyl-accepting chemotaxis protein"/>
    <property type="match status" value="2"/>
</dbReference>
<sequence length="648" mass="69884">MDKKIKNRSAALFTAMIIASNGTFVFANDIEKDETVYTILDSNGKVNKNIVSTWIKSDSKLGKFSDTSSLTNIKNLKGDEKPVIDGNKITWDVDKEDLYYRGETNKQLPISVDIKYELDGKIVNPEEIEGKSGDVKITIKLNNNESRAVDINGEYRTIYVPFLTATEVVMPRENFKNIKSNEGKILDDGKNSSITFASLPGLKESLNIGSDLIDILNLKDTLVIEGKATNFKMPNIMVAASPEVGEIDKLDKDSSFGDLKKSIDDLQKGADALLDGTEKLSKGTSELNEKYKLFNNGVKTLDSGVGQLSQGIDKLGSSAPLLSKGASDLSNGLNQLSTSQDKFTAGVAQYIGSAKKLYGAYEGIDKGIESAAAGSAQLKDGFNQGTEGLDRLIKSTDNVSQVAGGLDEISSQVAAENPELAAKLKGLSGNLNSISSQQRAGLESVKSGLGSAKAGVSSLNDGLAKLDQGSSSFYENFKKFNEAGTTLADSSSKLKSATDTIYTGSKDLANGNKQLEAGSQELLKGGKTLKSGSSELSSNSDKILSATEQLKEGSNKLYEGTKKMENEVLNKMLGSKNISEIEGALEAKDKIIEASKDYNNFSGISEEMQGNVKFIMRTKHEEKEETKKKVEKVEEDKGIIDWIKNLVK</sequence>
<dbReference type="EMBL" id="FQWX01000013">
    <property type="protein sequence ID" value="SHG98203.1"/>
    <property type="molecule type" value="Genomic_DNA"/>
</dbReference>
<accession>A0A1M5PAD2</accession>
<dbReference type="OrthoDB" id="9815841at2"/>
<evidence type="ECO:0000256" key="1">
    <source>
        <dbReference type="SAM" id="SignalP"/>
    </source>
</evidence>
<organism evidence="2 3">
    <name type="scientific">Asaccharospora irregularis DSM 2635</name>
    <dbReference type="NCBI Taxonomy" id="1121321"/>
    <lineage>
        <taxon>Bacteria</taxon>
        <taxon>Bacillati</taxon>
        <taxon>Bacillota</taxon>
        <taxon>Clostridia</taxon>
        <taxon>Peptostreptococcales</taxon>
        <taxon>Peptostreptococcaceae</taxon>
        <taxon>Asaccharospora</taxon>
    </lineage>
</organism>
<feature type="signal peptide" evidence="1">
    <location>
        <begin position="1"/>
        <end position="27"/>
    </location>
</feature>